<dbReference type="PANTHER" id="PTHR11601:SF34">
    <property type="entry name" value="CYSTEINE DESULFURASE"/>
    <property type="match status" value="1"/>
</dbReference>
<evidence type="ECO:0000259" key="11">
    <source>
        <dbReference type="Pfam" id="PF00266"/>
    </source>
</evidence>
<dbReference type="OrthoDB" id="9808002at2"/>
<feature type="domain" description="Aminotransferase class V" evidence="11">
    <location>
        <begin position="5"/>
        <end position="370"/>
    </location>
</feature>
<evidence type="ECO:0000256" key="10">
    <source>
        <dbReference type="RuleBase" id="RU004504"/>
    </source>
</evidence>
<evidence type="ECO:0000313" key="12">
    <source>
        <dbReference type="EMBL" id="SFK23313.1"/>
    </source>
</evidence>
<comment type="cofactor">
    <cofactor evidence="1 10">
        <name>pyridoxal 5'-phosphate</name>
        <dbReference type="ChEBI" id="CHEBI:597326"/>
    </cofactor>
</comment>
<dbReference type="InterPro" id="IPR015421">
    <property type="entry name" value="PyrdxlP-dep_Trfase_major"/>
</dbReference>
<accession>A0A1I3XV10</accession>
<evidence type="ECO:0000256" key="9">
    <source>
        <dbReference type="ARBA" id="ARBA00050776"/>
    </source>
</evidence>
<dbReference type="GO" id="GO:0031071">
    <property type="term" value="F:cysteine desulfurase activity"/>
    <property type="evidence" value="ECO:0007669"/>
    <property type="project" value="UniProtKB-EC"/>
</dbReference>
<dbReference type="NCBIfam" id="NF002806">
    <property type="entry name" value="PRK02948.1"/>
    <property type="match status" value="1"/>
</dbReference>
<evidence type="ECO:0000256" key="1">
    <source>
        <dbReference type="ARBA" id="ARBA00001933"/>
    </source>
</evidence>
<dbReference type="InterPro" id="IPR020578">
    <property type="entry name" value="Aminotrans_V_PyrdxlP_BS"/>
</dbReference>
<keyword evidence="13" id="KW-1185">Reference proteome</keyword>
<evidence type="ECO:0000256" key="3">
    <source>
        <dbReference type="ARBA" id="ARBA00012239"/>
    </source>
</evidence>
<evidence type="ECO:0000256" key="2">
    <source>
        <dbReference type="ARBA" id="ARBA00006490"/>
    </source>
</evidence>
<dbReference type="InterPro" id="IPR000192">
    <property type="entry name" value="Aminotrans_V_dom"/>
</dbReference>
<dbReference type="Proteomes" id="UP000199589">
    <property type="component" value="Unassembled WGS sequence"/>
</dbReference>
<reference evidence="13" key="1">
    <citation type="submission" date="2016-10" db="EMBL/GenBank/DDBJ databases">
        <authorList>
            <person name="Varghese N."/>
            <person name="Submissions S."/>
        </authorList>
    </citation>
    <scope>NUCLEOTIDE SEQUENCE [LARGE SCALE GENOMIC DNA]</scope>
    <source>
        <strain evidence="13">DSM 16108</strain>
    </source>
</reference>
<evidence type="ECO:0000313" key="13">
    <source>
        <dbReference type="Proteomes" id="UP000199589"/>
    </source>
</evidence>
<evidence type="ECO:0000256" key="8">
    <source>
        <dbReference type="ARBA" id="ARBA00023014"/>
    </source>
</evidence>
<dbReference type="EC" id="2.8.1.7" evidence="3"/>
<keyword evidence="8" id="KW-0411">Iron-sulfur</keyword>
<name>A0A1I3XV10_9LACT</name>
<dbReference type="PROSITE" id="PS00595">
    <property type="entry name" value="AA_TRANSFER_CLASS_5"/>
    <property type="match status" value="1"/>
</dbReference>
<keyword evidence="5" id="KW-0479">Metal-binding</keyword>
<keyword evidence="6" id="KW-0663">Pyridoxal phosphate</keyword>
<dbReference type="Gene3D" id="3.40.640.10">
    <property type="entry name" value="Type I PLP-dependent aspartate aminotransferase-like (Major domain)"/>
    <property type="match status" value="1"/>
</dbReference>
<dbReference type="InterPro" id="IPR016454">
    <property type="entry name" value="Cysteine_dSase"/>
</dbReference>
<keyword evidence="4" id="KW-0808">Transferase</keyword>
<evidence type="ECO:0000256" key="4">
    <source>
        <dbReference type="ARBA" id="ARBA00022679"/>
    </source>
</evidence>
<dbReference type="EMBL" id="FOSJ01000017">
    <property type="protein sequence ID" value="SFK23313.1"/>
    <property type="molecule type" value="Genomic_DNA"/>
</dbReference>
<proteinExistence type="inferred from homology"/>
<dbReference type="InterPro" id="IPR015422">
    <property type="entry name" value="PyrdxlP-dep_Trfase_small"/>
</dbReference>
<dbReference type="GO" id="GO:0046872">
    <property type="term" value="F:metal ion binding"/>
    <property type="evidence" value="ECO:0007669"/>
    <property type="project" value="UniProtKB-KW"/>
</dbReference>
<comment type="similarity">
    <text evidence="2">Belongs to the class-V pyridoxal-phosphate-dependent aminotransferase family. NifS/IscS subfamily.</text>
</comment>
<dbReference type="Pfam" id="PF00266">
    <property type="entry name" value="Aminotran_5"/>
    <property type="match status" value="1"/>
</dbReference>
<dbReference type="PIRSF" id="PIRSF005572">
    <property type="entry name" value="NifS"/>
    <property type="match status" value="1"/>
</dbReference>
<dbReference type="SUPFAM" id="SSF53383">
    <property type="entry name" value="PLP-dependent transferases"/>
    <property type="match status" value="1"/>
</dbReference>
<gene>
    <name evidence="12" type="ORF">SAMN04488569_101715</name>
</gene>
<dbReference type="PANTHER" id="PTHR11601">
    <property type="entry name" value="CYSTEINE DESULFURYLASE FAMILY MEMBER"/>
    <property type="match status" value="1"/>
</dbReference>
<evidence type="ECO:0000256" key="7">
    <source>
        <dbReference type="ARBA" id="ARBA00023004"/>
    </source>
</evidence>
<sequence length="382" mass="41594">MESTIYLDYAATSPMYPEVIEVMSEAMQTTFGNASSIHQFGRKSRGYLDEARAIFARSIHAKSNEIIITSGGSESDNTAILKTAEKYESLGKHIITTNIEHEAVLKPMKYLESKGFDVTYLPADKDGFVSAEQVKAALRNDTILVSIMSGNNEVGSIMPIAEIGSILKNSNPAVVFHTDAVQSYGSQDIDVDEMNIDLLSVSAHKIGGPKGIGFLYCRENIKLPSLILGGEQETKRRAGTENIPAIIGFQKAVELMMKDKKQRNAYYRKLKEKLVNNLKQAGVDLEINGSYDSSLPHIVSLHLKGIDAERLLIHLDLAGIAVSTGSACTAGNVDPSHVLSAMFGVDHPAISETVRISLGLGTTEEDIENVVIELSNIIKRLK</sequence>
<evidence type="ECO:0000256" key="5">
    <source>
        <dbReference type="ARBA" id="ARBA00022723"/>
    </source>
</evidence>
<dbReference type="Gene3D" id="3.90.1150.10">
    <property type="entry name" value="Aspartate Aminotransferase, domain 1"/>
    <property type="match status" value="1"/>
</dbReference>
<dbReference type="Gene3D" id="1.10.260.50">
    <property type="match status" value="1"/>
</dbReference>
<evidence type="ECO:0000256" key="6">
    <source>
        <dbReference type="ARBA" id="ARBA00022898"/>
    </source>
</evidence>
<dbReference type="GO" id="GO:0051536">
    <property type="term" value="F:iron-sulfur cluster binding"/>
    <property type="evidence" value="ECO:0007669"/>
    <property type="project" value="UniProtKB-KW"/>
</dbReference>
<organism evidence="12 13">
    <name type="scientific">Marinilactibacillus piezotolerans</name>
    <dbReference type="NCBI Taxonomy" id="258723"/>
    <lineage>
        <taxon>Bacteria</taxon>
        <taxon>Bacillati</taxon>
        <taxon>Bacillota</taxon>
        <taxon>Bacilli</taxon>
        <taxon>Lactobacillales</taxon>
        <taxon>Carnobacteriaceae</taxon>
        <taxon>Marinilactibacillus</taxon>
    </lineage>
</organism>
<dbReference type="InterPro" id="IPR015424">
    <property type="entry name" value="PyrdxlP-dep_Trfase"/>
</dbReference>
<dbReference type="FunFam" id="3.40.640.10:FF:000084">
    <property type="entry name" value="IscS-like cysteine desulfurase"/>
    <property type="match status" value="1"/>
</dbReference>
<protein>
    <recommendedName>
        <fullName evidence="3">cysteine desulfurase</fullName>
        <ecNumber evidence="3">2.8.1.7</ecNumber>
    </recommendedName>
</protein>
<comment type="catalytic activity">
    <reaction evidence="9">
        <text>(sulfur carrier)-H + L-cysteine = (sulfur carrier)-SH + L-alanine</text>
        <dbReference type="Rhea" id="RHEA:43892"/>
        <dbReference type="Rhea" id="RHEA-COMP:14737"/>
        <dbReference type="Rhea" id="RHEA-COMP:14739"/>
        <dbReference type="ChEBI" id="CHEBI:29917"/>
        <dbReference type="ChEBI" id="CHEBI:35235"/>
        <dbReference type="ChEBI" id="CHEBI:57972"/>
        <dbReference type="ChEBI" id="CHEBI:64428"/>
        <dbReference type="EC" id="2.8.1.7"/>
    </reaction>
</comment>
<dbReference type="RefSeq" id="WP_072694583.1">
    <property type="nucleotide sequence ID" value="NZ_FOSJ01000017.1"/>
</dbReference>
<dbReference type="AlphaFoldDB" id="A0A1I3XV10"/>
<keyword evidence="7" id="KW-0408">Iron</keyword>